<gene>
    <name evidence="2" type="ORF">HGRIS_006471</name>
</gene>
<name>A0ABR3K2Y7_9AGAR</name>
<dbReference type="EMBL" id="JASNQZ010000001">
    <property type="protein sequence ID" value="KAL0961532.1"/>
    <property type="molecule type" value="Genomic_DNA"/>
</dbReference>
<accession>A0ABR3K2Y7</accession>
<feature type="chain" id="PRO_5047404377" evidence="1">
    <location>
        <begin position="21"/>
        <end position="593"/>
    </location>
</feature>
<keyword evidence="3" id="KW-1185">Reference proteome</keyword>
<evidence type="ECO:0000256" key="1">
    <source>
        <dbReference type="SAM" id="SignalP"/>
    </source>
</evidence>
<keyword evidence="1" id="KW-0732">Signal</keyword>
<feature type="signal peptide" evidence="1">
    <location>
        <begin position="1"/>
        <end position="20"/>
    </location>
</feature>
<comment type="caution">
    <text evidence="2">The sequence shown here is derived from an EMBL/GenBank/DDBJ whole genome shotgun (WGS) entry which is preliminary data.</text>
</comment>
<evidence type="ECO:0000313" key="2">
    <source>
        <dbReference type="EMBL" id="KAL0961532.1"/>
    </source>
</evidence>
<evidence type="ECO:0000313" key="3">
    <source>
        <dbReference type="Proteomes" id="UP001556367"/>
    </source>
</evidence>
<dbReference type="Proteomes" id="UP001556367">
    <property type="component" value="Unassembled WGS sequence"/>
</dbReference>
<reference evidence="3" key="1">
    <citation type="submission" date="2024-06" db="EMBL/GenBank/DDBJ databases">
        <title>Multi-omics analyses provide insights into the biosynthesis of the anticancer antibiotic pleurotin in Hohenbuehelia grisea.</title>
        <authorList>
            <person name="Weaver J.A."/>
            <person name="Alberti F."/>
        </authorList>
    </citation>
    <scope>NUCLEOTIDE SEQUENCE [LARGE SCALE GENOMIC DNA]</scope>
    <source>
        <strain evidence="3">T-177</strain>
    </source>
</reference>
<sequence>MKPAFKSLLLLAVLSSGSLASDTWDTPCFEGECTAETSQWKMTVNGPKEVISDISEAADWIVLGCDPKASEQKVRIVCKADEETSGCKNLREGGEVNKLVRLPPQCSENGFARVAEFGEADDQDIPSEFSSSVEGTPKVYSLSFDADYKQIPTPSEPVKFRFASVTTPEGAEKANERRMVGAPPRFMFREDDYKEDFNSDDIDQHREFVLPLKNSTKEYSLLEPHFDCGVGMASGSATFKLSASADIDMTLAAGFKIRGNIIPPEVSLFHMYGKMDGHVAGSLKISGSATGSLDTDDVTVLDIPIAIPGIPSLLTIGPKFQLAVRLKADLDATIEQEIGFNYKLNELRMYFPQTEEHKNSGSVEAVETPMDLKLGGKSTTSLKLSAHVMPRLALGVTVPAGEAKLFAEIDISGTAGLSFEQTKEKELRRRADRFTEVARHAATRGVADKHDLARRDLESLKESGIEGCAFVSAQAAINVGASASFFGLFNSDPDHKYQVFGSEPWELFKKCTSDEADAAIKVTKPEDSMLSQEFAAAVEDLKYSGPGLNHRRSLPRRSSIESRGSKLECSADFHPGSLVTVLHQAVRAKKMKD</sequence>
<proteinExistence type="predicted"/>
<protein>
    <submittedName>
        <fullName evidence="2">Uncharacterized protein</fullName>
    </submittedName>
</protein>
<organism evidence="2 3">
    <name type="scientific">Hohenbuehelia grisea</name>
    <dbReference type="NCBI Taxonomy" id="104357"/>
    <lineage>
        <taxon>Eukaryota</taxon>
        <taxon>Fungi</taxon>
        <taxon>Dikarya</taxon>
        <taxon>Basidiomycota</taxon>
        <taxon>Agaricomycotina</taxon>
        <taxon>Agaricomycetes</taxon>
        <taxon>Agaricomycetidae</taxon>
        <taxon>Agaricales</taxon>
        <taxon>Pleurotineae</taxon>
        <taxon>Pleurotaceae</taxon>
        <taxon>Hohenbuehelia</taxon>
    </lineage>
</organism>